<evidence type="ECO:0000313" key="3">
    <source>
        <dbReference type="EMBL" id="MBU3839363.1"/>
    </source>
</evidence>
<feature type="signal peptide" evidence="2">
    <location>
        <begin position="1"/>
        <end position="21"/>
    </location>
</feature>
<name>A0A948TDW6_9BACT</name>
<dbReference type="AlphaFoldDB" id="A0A948TDW6"/>
<accession>A0A948TDW6</accession>
<feature type="coiled-coil region" evidence="1">
    <location>
        <begin position="25"/>
        <end position="112"/>
    </location>
</feature>
<keyword evidence="1" id="KW-0175">Coiled coil</keyword>
<gene>
    <name evidence="3" type="ORF">H9777_13865</name>
</gene>
<feature type="chain" id="PRO_5036816573" description="Cell surface protein" evidence="2">
    <location>
        <begin position="22"/>
        <end position="1078"/>
    </location>
</feature>
<comment type="caution">
    <text evidence="3">The sequence shown here is derived from an EMBL/GenBank/DDBJ whole genome shotgun (WGS) entry which is preliminary data.</text>
</comment>
<protein>
    <recommendedName>
        <fullName evidence="5">Cell surface protein</fullName>
    </recommendedName>
</protein>
<dbReference type="Proteomes" id="UP000783796">
    <property type="component" value="Unassembled WGS sequence"/>
</dbReference>
<sequence>MRKKYLSALLFGALLVTSAGTFTSCKDYDDDIKNLQEQIDKKASLEELTSKISQLETAIAEAKTAAQEAKEKAQQALDAAQSGEGGVSEEDLTALKNELQTQIDKLASLEEVNSKIAALKTELEGQIDGLASEEALNALQTKVEALSAEVMKLIGKRLTSLSVIPTTHVNGIAAIEIKSLTYRPQVYVKAPHDDDYLGNESFEHAEKPWLDHTAVANAKDIIISSEKNKAYFHVSPSIGVADEDIEMPSFNCITSTNVTRSGEIAVNNTPIQPVDYKIEGDELEVTFKKTVTDYIGSTGEAHGDAKKESFYMASLKAPIAEKNWTSDEVAKKEENPDFEVSVNSEYVRLEENLYIPYIANENVEFKKAIVGDFADETQINSEANDGKYYVHYHDSACVYNSEATELIDYKVAYNEPVDLKKLVTVCTTPKSVGDDHSKHEKLGDYKDYGLSFRFYLATAPYITLGGPDNNTNKTDQQKFAQIDSPENGIMTSRVYDINDGSATAVGREPIVRVELRDTKDGRNNLIAQRYIKFKWVKEVGQREIPVEYTDSIYYCTNYVGKLTTQQMNEYIYDEAKEGGMTKQEFHAVYVDESFDPNTGVGDGEAKIVPNSEPGVESYNIQWTLKHTDIITKYPDWYKQEEMVFEKTVFWKDPTGAYPTLKINLKRTIYKPVFDHYGYDRRYWRTSDYTEYNINPIVYKVKDFNPAWAAFTENACNTDHMTNPTCNIYTDLLNGFLNKDGEMPKKGAHEHLYYTDKNATDPNKKLDYLVDGQYDVTGVKYIFDAEEIANYTYKYFDGTTLVDKKAEVRNNGTELWINNELAATIDNYRTNICNDPQNDRKYAKTYNIILEEARDKYGNLPYGSGNHLSPDLSKKPTATEAAKALVGQYVPLKLVANICDEDQPAHAKAHTVNIKSYKAFIVEPLIIKTLDLGNFTDATNEGSPLSVAMANKYPCWNADASGNNYIAALDGDADHEDMWYYYQCESPVWMTDQIKTNLKLDGNGNLVPVEGYKEGKLPTNTSVTYDAAKQELTYHNYSGTPVNEPYTIYIPVKYSYKWKTVTIPHTIVVNKNAGTPTGE</sequence>
<keyword evidence="2" id="KW-0732">Signal</keyword>
<evidence type="ECO:0000313" key="4">
    <source>
        <dbReference type="Proteomes" id="UP000783796"/>
    </source>
</evidence>
<reference evidence="3" key="1">
    <citation type="journal article" date="2021" name="PeerJ">
        <title>Extensive microbial diversity within the chicken gut microbiome revealed by metagenomics and culture.</title>
        <authorList>
            <person name="Gilroy R."/>
            <person name="Ravi A."/>
            <person name="Getino M."/>
            <person name="Pursley I."/>
            <person name="Horton D.L."/>
            <person name="Alikhan N.F."/>
            <person name="Baker D."/>
            <person name="Gharbi K."/>
            <person name="Hall N."/>
            <person name="Watson M."/>
            <person name="Adriaenssens E.M."/>
            <person name="Foster-Nyarko E."/>
            <person name="Jarju S."/>
            <person name="Secka A."/>
            <person name="Antonio M."/>
            <person name="Oren A."/>
            <person name="Chaudhuri R.R."/>
            <person name="La Ragione R."/>
            <person name="Hildebrand F."/>
            <person name="Pallen M.J."/>
        </authorList>
    </citation>
    <scope>NUCLEOTIDE SEQUENCE</scope>
    <source>
        <strain evidence="3">G4-2901</strain>
    </source>
</reference>
<dbReference type="PROSITE" id="PS51257">
    <property type="entry name" value="PROKAR_LIPOPROTEIN"/>
    <property type="match status" value="1"/>
</dbReference>
<proteinExistence type="predicted"/>
<organism evidence="3 4">
    <name type="scientific">Candidatus Phocaeicola faecigallinarum</name>
    <dbReference type="NCBI Taxonomy" id="2838732"/>
    <lineage>
        <taxon>Bacteria</taxon>
        <taxon>Pseudomonadati</taxon>
        <taxon>Bacteroidota</taxon>
        <taxon>Bacteroidia</taxon>
        <taxon>Bacteroidales</taxon>
        <taxon>Bacteroidaceae</taxon>
        <taxon>Phocaeicola</taxon>
    </lineage>
</organism>
<dbReference type="EMBL" id="JAHLFW010000112">
    <property type="protein sequence ID" value="MBU3839363.1"/>
    <property type="molecule type" value="Genomic_DNA"/>
</dbReference>
<evidence type="ECO:0000256" key="1">
    <source>
        <dbReference type="SAM" id="Coils"/>
    </source>
</evidence>
<reference evidence="3" key="2">
    <citation type="submission" date="2021-04" db="EMBL/GenBank/DDBJ databases">
        <authorList>
            <person name="Gilroy R."/>
        </authorList>
    </citation>
    <scope>NUCLEOTIDE SEQUENCE</scope>
    <source>
        <strain evidence="3">G4-2901</strain>
    </source>
</reference>
<evidence type="ECO:0000256" key="2">
    <source>
        <dbReference type="SAM" id="SignalP"/>
    </source>
</evidence>
<evidence type="ECO:0008006" key="5">
    <source>
        <dbReference type="Google" id="ProtNLM"/>
    </source>
</evidence>